<protein>
    <recommendedName>
        <fullName evidence="12">Protease HtpX homolog</fullName>
        <ecNumber evidence="12">3.4.24.-</ecNumber>
    </recommendedName>
</protein>
<comment type="subcellular location">
    <subcellularLocation>
        <location evidence="1 12">Cell membrane</location>
        <topology evidence="1 12">Multi-pass membrane protein</topology>
    </subcellularLocation>
</comment>
<keyword evidence="9 12" id="KW-1133">Transmembrane helix</keyword>
<keyword evidence="4 12" id="KW-0645">Protease</keyword>
<feature type="binding site" evidence="12">
    <location>
        <position position="203"/>
    </location>
    <ligand>
        <name>Zn(2+)</name>
        <dbReference type="ChEBI" id="CHEBI:29105"/>
        <note>catalytic</note>
    </ligand>
</feature>
<dbReference type="NCBIfam" id="NF002826">
    <property type="entry name" value="PRK03001.1"/>
    <property type="match status" value="1"/>
</dbReference>
<feature type="transmembrane region" description="Helical" evidence="12">
    <location>
        <begin position="178"/>
        <end position="198"/>
    </location>
</feature>
<keyword evidence="8 12" id="KW-0862">Zinc</keyword>
<comment type="cofactor">
    <cofactor evidence="12">
        <name>Zn(2+)</name>
        <dbReference type="ChEBI" id="CHEBI:29105"/>
    </cofactor>
    <text evidence="12">Binds 1 zinc ion per subunit.</text>
</comment>
<dbReference type="GO" id="GO:0006508">
    <property type="term" value="P:proteolysis"/>
    <property type="evidence" value="ECO:0007669"/>
    <property type="project" value="UniProtKB-KW"/>
</dbReference>
<proteinExistence type="inferred from homology"/>
<keyword evidence="6 12" id="KW-0479">Metal-binding</keyword>
<evidence type="ECO:0000256" key="1">
    <source>
        <dbReference type="ARBA" id="ARBA00004651"/>
    </source>
</evidence>
<reference evidence="14 15" key="1">
    <citation type="submission" date="2018-05" db="EMBL/GenBank/DDBJ databases">
        <title>Complete genome sequence of Megasphaera sp. AJH120T, isolated from the ceca of a chicken.</title>
        <authorList>
            <person name="Maki J."/>
            <person name="Looft T."/>
        </authorList>
    </citation>
    <scope>NUCLEOTIDE SEQUENCE [LARGE SCALE GENOMIC DNA]</scope>
    <source>
        <strain evidence="14 15">AJH120</strain>
    </source>
</reference>
<evidence type="ECO:0000256" key="7">
    <source>
        <dbReference type="ARBA" id="ARBA00022801"/>
    </source>
</evidence>
<feature type="transmembrane region" description="Helical" evidence="12">
    <location>
        <begin position="138"/>
        <end position="158"/>
    </location>
</feature>
<feature type="transmembrane region" description="Helical" evidence="12">
    <location>
        <begin position="30"/>
        <end position="47"/>
    </location>
</feature>
<dbReference type="EC" id="3.4.24.-" evidence="12"/>
<dbReference type="OrthoDB" id="15218at2"/>
<dbReference type="GO" id="GO:0004222">
    <property type="term" value="F:metalloendopeptidase activity"/>
    <property type="evidence" value="ECO:0007669"/>
    <property type="project" value="UniProtKB-UniRule"/>
</dbReference>
<sequence length="285" mass="31144">MNSVKTVFLMTLLACIMMLIGGAFGGRGGVMIMLVIALGMNFFSYWFSDSIVLKMYKAQEVGQGHYLYHIVEDLARRAELPMPKVYVIPTDVPNAFATGRNPSHAAVAATEGIMEMLDEDEIRGVLAHEMSHIMHRDILISTIVACFASVISMIANIAQWAAIFGGGRDEDGESTNPIALIGTIIIAPIAAALIQFAISRTREYMADEEGGRMIDDPLALARALAKIDNYAHYRVMPGATQSTAHMCIINPFSGLKGNLMNLFSTHPSTENRIARLEALDRELHG</sequence>
<evidence type="ECO:0000256" key="12">
    <source>
        <dbReference type="HAMAP-Rule" id="MF_00188"/>
    </source>
</evidence>
<dbReference type="RefSeq" id="WP_087478834.1">
    <property type="nucleotide sequence ID" value="NZ_CALYAU010000016.1"/>
</dbReference>
<dbReference type="GO" id="GO:0008270">
    <property type="term" value="F:zinc ion binding"/>
    <property type="evidence" value="ECO:0007669"/>
    <property type="project" value="UniProtKB-UniRule"/>
</dbReference>
<dbReference type="KEGG" id="meg:DKB62_00675"/>
<feature type="transmembrane region" description="Helical" evidence="12">
    <location>
        <begin position="7"/>
        <end position="24"/>
    </location>
</feature>
<dbReference type="PANTHER" id="PTHR43221:SF1">
    <property type="entry name" value="PROTEASE HTPX"/>
    <property type="match status" value="1"/>
</dbReference>
<organism evidence="14 15">
    <name type="scientific">Megasphaera stantonii</name>
    <dbReference type="NCBI Taxonomy" id="2144175"/>
    <lineage>
        <taxon>Bacteria</taxon>
        <taxon>Bacillati</taxon>
        <taxon>Bacillota</taxon>
        <taxon>Negativicutes</taxon>
        <taxon>Veillonellales</taxon>
        <taxon>Veillonellaceae</taxon>
        <taxon>Megasphaera</taxon>
    </lineage>
</organism>
<dbReference type="GO" id="GO:0005886">
    <property type="term" value="C:plasma membrane"/>
    <property type="evidence" value="ECO:0007669"/>
    <property type="project" value="UniProtKB-SubCell"/>
</dbReference>
<dbReference type="CDD" id="cd07336">
    <property type="entry name" value="M48B_HtpX_like"/>
    <property type="match status" value="1"/>
</dbReference>
<dbReference type="Pfam" id="PF01435">
    <property type="entry name" value="Peptidase_M48"/>
    <property type="match status" value="1"/>
</dbReference>
<keyword evidence="11 12" id="KW-0472">Membrane</keyword>
<comment type="similarity">
    <text evidence="2 12">Belongs to the peptidase M48B family.</text>
</comment>
<keyword evidence="3 12" id="KW-1003">Cell membrane</keyword>
<keyword evidence="15" id="KW-1185">Reference proteome</keyword>
<evidence type="ECO:0000256" key="2">
    <source>
        <dbReference type="ARBA" id="ARBA00009779"/>
    </source>
</evidence>
<evidence type="ECO:0000256" key="5">
    <source>
        <dbReference type="ARBA" id="ARBA00022692"/>
    </source>
</evidence>
<feature type="binding site" evidence="12">
    <location>
        <position position="128"/>
    </location>
    <ligand>
        <name>Zn(2+)</name>
        <dbReference type="ChEBI" id="CHEBI:29105"/>
        <note>catalytic</note>
    </ligand>
</feature>
<gene>
    <name evidence="12" type="primary">htpX</name>
    <name evidence="14" type="ORF">DKB62_00675</name>
</gene>
<dbReference type="AlphaFoldDB" id="A0A346AWF8"/>
<evidence type="ECO:0000256" key="6">
    <source>
        <dbReference type="ARBA" id="ARBA00022723"/>
    </source>
</evidence>
<dbReference type="InterPro" id="IPR050083">
    <property type="entry name" value="HtpX_protease"/>
</dbReference>
<accession>A0A346AWF8</accession>
<dbReference type="Proteomes" id="UP000254337">
    <property type="component" value="Chromosome"/>
</dbReference>
<keyword evidence="7 12" id="KW-0378">Hydrolase</keyword>
<dbReference type="InterPro" id="IPR022919">
    <property type="entry name" value="Pept_M48_protease_HtpX"/>
</dbReference>
<evidence type="ECO:0000313" key="15">
    <source>
        <dbReference type="Proteomes" id="UP000254337"/>
    </source>
</evidence>
<keyword evidence="10 12" id="KW-0482">Metalloprotease</keyword>
<feature type="active site" evidence="12">
    <location>
        <position position="129"/>
    </location>
</feature>
<evidence type="ECO:0000256" key="3">
    <source>
        <dbReference type="ARBA" id="ARBA00022475"/>
    </source>
</evidence>
<dbReference type="Gene3D" id="3.30.2010.10">
    <property type="entry name" value="Metalloproteases ('zincins'), catalytic domain"/>
    <property type="match status" value="1"/>
</dbReference>
<evidence type="ECO:0000313" key="14">
    <source>
        <dbReference type="EMBL" id="AXL20201.1"/>
    </source>
</evidence>
<evidence type="ECO:0000256" key="4">
    <source>
        <dbReference type="ARBA" id="ARBA00022670"/>
    </source>
</evidence>
<feature type="domain" description="Peptidase M48" evidence="13">
    <location>
        <begin position="66"/>
        <end position="278"/>
    </location>
</feature>
<dbReference type="EMBL" id="CP029462">
    <property type="protein sequence ID" value="AXL20201.1"/>
    <property type="molecule type" value="Genomic_DNA"/>
</dbReference>
<evidence type="ECO:0000256" key="10">
    <source>
        <dbReference type="ARBA" id="ARBA00023049"/>
    </source>
</evidence>
<evidence type="ECO:0000259" key="13">
    <source>
        <dbReference type="Pfam" id="PF01435"/>
    </source>
</evidence>
<evidence type="ECO:0000256" key="9">
    <source>
        <dbReference type="ARBA" id="ARBA00022989"/>
    </source>
</evidence>
<dbReference type="InterPro" id="IPR001915">
    <property type="entry name" value="Peptidase_M48"/>
</dbReference>
<feature type="binding site" evidence="12">
    <location>
        <position position="132"/>
    </location>
    <ligand>
        <name>Zn(2+)</name>
        <dbReference type="ChEBI" id="CHEBI:29105"/>
        <note>catalytic</note>
    </ligand>
</feature>
<name>A0A346AWF8_9FIRM</name>
<keyword evidence="5 12" id="KW-0812">Transmembrane</keyword>
<dbReference type="HAMAP" id="MF_00188">
    <property type="entry name" value="Pept_M48_protease_HtpX"/>
    <property type="match status" value="1"/>
</dbReference>
<evidence type="ECO:0000256" key="11">
    <source>
        <dbReference type="ARBA" id="ARBA00023136"/>
    </source>
</evidence>
<evidence type="ECO:0000256" key="8">
    <source>
        <dbReference type="ARBA" id="ARBA00022833"/>
    </source>
</evidence>
<dbReference type="PANTHER" id="PTHR43221">
    <property type="entry name" value="PROTEASE HTPX"/>
    <property type="match status" value="1"/>
</dbReference>